<dbReference type="GO" id="GO:0016491">
    <property type="term" value="F:oxidoreductase activity"/>
    <property type="evidence" value="ECO:0007669"/>
    <property type="project" value="UniProtKB-KW"/>
</dbReference>
<protein>
    <submittedName>
        <fullName evidence="3">SDR family oxidoreductase</fullName>
    </submittedName>
</protein>
<gene>
    <name evidence="3" type="ORF">F9Z43_11465</name>
</gene>
<dbReference type="PANTHER" id="PTHR43669">
    <property type="entry name" value="5-KETO-D-GLUCONATE 5-REDUCTASE"/>
    <property type="match status" value="1"/>
</dbReference>
<dbReference type="PRINTS" id="PR00081">
    <property type="entry name" value="GDHRDH"/>
</dbReference>
<dbReference type="Pfam" id="PF00106">
    <property type="entry name" value="adh_short"/>
    <property type="match status" value="1"/>
</dbReference>
<comment type="similarity">
    <text evidence="1">Belongs to the short-chain dehydrogenases/reductases (SDR) family.</text>
</comment>
<dbReference type="SUPFAM" id="SSF51735">
    <property type="entry name" value="NAD(P)-binding Rossmann-fold domains"/>
    <property type="match status" value="1"/>
</dbReference>
<dbReference type="InterPro" id="IPR036291">
    <property type="entry name" value="NAD(P)-bd_dom_sf"/>
</dbReference>
<reference evidence="3 4" key="1">
    <citation type="submission" date="2019-10" db="EMBL/GenBank/DDBJ databases">
        <title>XDR Pseudomonas monteilii producing IMP-16 from LCR.</title>
        <authorList>
            <person name="Ballaben A."/>
            <person name="Doi Y."/>
        </authorList>
    </citation>
    <scope>NUCLEOTIDE SEQUENCE [LARGE SCALE GENOMIC DNA]</scope>
    <source>
        <strain evidence="3 4">597/14</strain>
    </source>
</reference>
<name>A0A6G6UU56_9PSED</name>
<dbReference type="RefSeq" id="WP_082426431.1">
    <property type="nucleotide sequence ID" value="NZ_AP022473.1"/>
</dbReference>
<evidence type="ECO:0000256" key="2">
    <source>
        <dbReference type="ARBA" id="ARBA00023002"/>
    </source>
</evidence>
<keyword evidence="2" id="KW-0560">Oxidoreductase</keyword>
<evidence type="ECO:0000313" key="4">
    <source>
        <dbReference type="Proteomes" id="UP000440965"/>
    </source>
</evidence>
<accession>A0A6G6UU56</accession>
<evidence type="ECO:0000256" key="1">
    <source>
        <dbReference type="ARBA" id="ARBA00006484"/>
    </source>
</evidence>
<sequence>MPNSRSFWVTGASKGLGLALVVQLLEQGHQVAASAKESDEVNALAAQHGRRFLRLPWQLHVEGKAADACQQICHAWCSLDGLIINAGTSEYVADDVADTELFEAIVSSNLLAGELCLASARSLLAKGNSPQVMAVFNRYSSLQLYSPTQVSAGWNSMPQWMREQREALDAQGVRLTVVGPQSLKTSVTATPAIPEEWTPQSAAKELLRRWPLGEPELVLETLDLSSLWPLPQR</sequence>
<dbReference type="AlphaFoldDB" id="A0A6G6UU56"/>
<evidence type="ECO:0000313" key="3">
    <source>
        <dbReference type="EMBL" id="MVF49924.1"/>
    </source>
</evidence>
<proteinExistence type="inferred from homology"/>
<dbReference type="Proteomes" id="UP000440965">
    <property type="component" value="Unassembled WGS sequence"/>
</dbReference>
<organism evidence="3 4">
    <name type="scientific">Pseudomonas monteilii</name>
    <dbReference type="NCBI Taxonomy" id="76759"/>
    <lineage>
        <taxon>Bacteria</taxon>
        <taxon>Pseudomonadati</taxon>
        <taxon>Pseudomonadota</taxon>
        <taxon>Gammaproteobacteria</taxon>
        <taxon>Pseudomonadales</taxon>
        <taxon>Pseudomonadaceae</taxon>
        <taxon>Pseudomonas</taxon>
    </lineage>
</organism>
<dbReference type="CDD" id="cd05233">
    <property type="entry name" value="SDR_c"/>
    <property type="match status" value="1"/>
</dbReference>
<dbReference type="PANTHER" id="PTHR43669:SF3">
    <property type="entry name" value="ALCOHOL DEHYDROGENASE, PUTATIVE (AFU_ORTHOLOGUE AFUA_3G03445)-RELATED"/>
    <property type="match status" value="1"/>
</dbReference>
<dbReference type="Gene3D" id="3.40.50.720">
    <property type="entry name" value="NAD(P)-binding Rossmann-like Domain"/>
    <property type="match status" value="1"/>
</dbReference>
<dbReference type="InterPro" id="IPR002347">
    <property type="entry name" value="SDR_fam"/>
</dbReference>
<comment type="caution">
    <text evidence="3">The sequence shown here is derived from an EMBL/GenBank/DDBJ whole genome shotgun (WGS) entry which is preliminary data.</text>
</comment>
<dbReference type="EMBL" id="WEIK01000008">
    <property type="protein sequence ID" value="MVF49924.1"/>
    <property type="molecule type" value="Genomic_DNA"/>
</dbReference>